<dbReference type="Proteomes" id="UP001652625">
    <property type="component" value="Chromosome 08"/>
</dbReference>
<feature type="transmembrane region" description="Helical" evidence="5">
    <location>
        <begin position="133"/>
        <end position="154"/>
    </location>
</feature>
<accession>A0ABM4CCP9</accession>
<evidence type="ECO:0000256" key="3">
    <source>
        <dbReference type="ARBA" id="ARBA00022989"/>
    </source>
</evidence>
<feature type="domain" description="Amino acid transporter transmembrane" evidence="6">
    <location>
        <begin position="225"/>
        <end position="509"/>
    </location>
</feature>
<protein>
    <submittedName>
        <fullName evidence="8">Proton-coupled amino acid transporter 1-like</fullName>
    </submittedName>
</protein>
<organism evidence="7 8">
    <name type="scientific">Hydra vulgaris</name>
    <name type="common">Hydra</name>
    <name type="synonym">Hydra attenuata</name>
    <dbReference type="NCBI Taxonomy" id="6087"/>
    <lineage>
        <taxon>Eukaryota</taxon>
        <taxon>Metazoa</taxon>
        <taxon>Cnidaria</taxon>
        <taxon>Hydrozoa</taxon>
        <taxon>Hydroidolina</taxon>
        <taxon>Anthoathecata</taxon>
        <taxon>Aplanulata</taxon>
        <taxon>Hydridae</taxon>
        <taxon>Hydra</taxon>
    </lineage>
</organism>
<evidence type="ECO:0000256" key="1">
    <source>
        <dbReference type="ARBA" id="ARBA00004141"/>
    </source>
</evidence>
<comment type="subcellular location">
    <subcellularLocation>
        <location evidence="1">Membrane</location>
        <topology evidence="1">Multi-pass membrane protein</topology>
    </subcellularLocation>
</comment>
<keyword evidence="7" id="KW-1185">Reference proteome</keyword>
<dbReference type="InterPro" id="IPR013057">
    <property type="entry name" value="AA_transpt_TM"/>
</dbReference>
<feature type="transmembrane region" description="Helical" evidence="5">
    <location>
        <begin position="252"/>
        <end position="271"/>
    </location>
</feature>
<feature type="transmembrane region" description="Helical" evidence="5">
    <location>
        <begin position="431"/>
        <end position="447"/>
    </location>
</feature>
<proteinExistence type="predicted"/>
<evidence type="ECO:0000313" key="8">
    <source>
        <dbReference type="RefSeq" id="XP_065659450.1"/>
    </source>
</evidence>
<feature type="domain" description="Amino acid transporter transmembrane" evidence="6">
    <location>
        <begin position="40"/>
        <end position="169"/>
    </location>
</feature>
<feature type="transmembrane region" description="Helical" evidence="5">
    <location>
        <begin position="62"/>
        <end position="84"/>
    </location>
</feature>
<feature type="transmembrane region" description="Helical" evidence="5">
    <location>
        <begin position="453"/>
        <end position="471"/>
    </location>
</feature>
<keyword evidence="4 5" id="KW-0472">Membrane</keyword>
<gene>
    <name evidence="8" type="primary">LOC136083731</name>
</gene>
<feature type="transmembrane region" description="Helical" evidence="5">
    <location>
        <begin position="357"/>
        <end position="377"/>
    </location>
</feature>
<dbReference type="PANTHER" id="PTHR22950">
    <property type="entry name" value="AMINO ACID TRANSPORTER"/>
    <property type="match status" value="1"/>
</dbReference>
<feature type="transmembrane region" description="Helical" evidence="5">
    <location>
        <begin position="291"/>
        <end position="310"/>
    </location>
</feature>
<feature type="transmembrane region" description="Helical" evidence="5">
    <location>
        <begin position="492"/>
        <end position="510"/>
    </location>
</feature>
<sequence>MNIVKKVFSDTEENQPLLPNYIEVHETKIGCHQNCRDCSNVFKAFIGSAMIGMPFAVNQAGIALSLIGIFVIAVATDHCCNLIVQCKQIVIKNKIKELHPLSTPMFIQEKEKILNDTISYGSIAKSCLGVPGVLAVNISVLTTQFGFSIGYFIFLGNTLRSILKRYISTNNSLNKTLTDPRNYSLLLNDSRNEKLGAGFVFQSMHFYKKRFGLLDLTSGSKASFAILLVIPVVFLILVSFIRSLRKLGPISLLANLSLIVAFVATASYLLVSLDHISSDIKYFKLSTLPIFFGQLTGAFEGIGTVIPIEGSMGNNRIRYPKFLHCSLFSVSVILASFGIIGYISFGDKTCQIVTANLNGLMATILQILLLFGVLLTYPLQIYPCIEITETLLIKYRKWRHRVFQQQSIRENQISYEKECAKECVLVWEGNLIRIALVSMTAIIGLIFREQFAYIAAFNGAVGSSLLVYILPPMIHISLKQKELKKTTLFKDILLILFGVVSGIIGLVVAVKEIIISFESGGPAHC</sequence>
<evidence type="ECO:0000313" key="7">
    <source>
        <dbReference type="Proteomes" id="UP001652625"/>
    </source>
</evidence>
<evidence type="ECO:0000256" key="4">
    <source>
        <dbReference type="ARBA" id="ARBA00023136"/>
    </source>
</evidence>
<evidence type="ECO:0000256" key="2">
    <source>
        <dbReference type="ARBA" id="ARBA00022692"/>
    </source>
</evidence>
<evidence type="ECO:0000259" key="6">
    <source>
        <dbReference type="Pfam" id="PF01490"/>
    </source>
</evidence>
<feature type="transmembrane region" description="Helical" evidence="5">
    <location>
        <begin position="322"/>
        <end position="345"/>
    </location>
</feature>
<dbReference type="GeneID" id="136083731"/>
<feature type="transmembrane region" description="Helical" evidence="5">
    <location>
        <begin position="222"/>
        <end position="240"/>
    </location>
</feature>
<keyword evidence="3 5" id="KW-1133">Transmembrane helix</keyword>
<keyword evidence="2 5" id="KW-0812">Transmembrane</keyword>
<dbReference type="Pfam" id="PF01490">
    <property type="entry name" value="Aa_trans"/>
    <property type="match status" value="2"/>
</dbReference>
<dbReference type="RefSeq" id="XP_065659450.1">
    <property type="nucleotide sequence ID" value="XM_065803378.1"/>
</dbReference>
<evidence type="ECO:0000256" key="5">
    <source>
        <dbReference type="SAM" id="Phobius"/>
    </source>
</evidence>
<dbReference type="PANTHER" id="PTHR22950:SF700">
    <property type="entry name" value="AMINO ACID TRANSPORTER TRANSMEMBRANE DOMAIN-CONTAINING PROTEIN"/>
    <property type="match status" value="1"/>
</dbReference>
<reference evidence="8" key="1">
    <citation type="submission" date="2025-08" db="UniProtKB">
        <authorList>
            <consortium name="RefSeq"/>
        </authorList>
    </citation>
    <scope>IDENTIFICATION</scope>
</reference>
<name>A0ABM4CCP9_HYDVU</name>